<dbReference type="PANTHER" id="PTHR17630">
    <property type="entry name" value="DIENELACTONE HYDROLASE"/>
    <property type="match status" value="1"/>
</dbReference>
<dbReference type="AlphaFoldDB" id="A0A9Q9B2S2"/>
<keyword evidence="3" id="KW-1185">Reference proteome</keyword>
<dbReference type="InterPro" id="IPR002925">
    <property type="entry name" value="Dienelactn_hydro"/>
</dbReference>
<gene>
    <name evidence="2" type="ORF">Slin15195_G111970</name>
</gene>
<dbReference type="InterPro" id="IPR029058">
    <property type="entry name" value="AB_hydrolase_fold"/>
</dbReference>
<dbReference type="PANTHER" id="PTHR17630:SF44">
    <property type="entry name" value="PROTEIN AIM2"/>
    <property type="match status" value="1"/>
</dbReference>
<accession>A0A9Q9B2S2</accession>
<organism evidence="2 3">
    <name type="scientific">Septoria linicola</name>
    <dbReference type="NCBI Taxonomy" id="215465"/>
    <lineage>
        <taxon>Eukaryota</taxon>
        <taxon>Fungi</taxon>
        <taxon>Dikarya</taxon>
        <taxon>Ascomycota</taxon>
        <taxon>Pezizomycotina</taxon>
        <taxon>Dothideomycetes</taxon>
        <taxon>Dothideomycetidae</taxon>
        <taxon>Mycosphaerellales</taxon>
        <taxon>Mycosphaerellaceae</taxon>
        <taxon>Septoria</taxon>
    </lineage>
</organism>
<dbReference type="GO" id="GO:0016787">
    <property type="term" value="F:hydrolase activity"/>
    <property type="evidence" value="ECO:0007669"/>
    <property type="project" value="UniProtKB-KW"/>
</dbReference>
<reference evidence="2" key="1">
    <citation type="submission" date="2022-06" db="EMBL/GenBank/DDBJ databases">
        <title>Complete genome sequences of two strains of the flax pathogen Septoria linicola.</title>
        <authorList>
            <person name="Lapalu N."/>
            <person name="Simon A."/>
            <person name="Demenou B."/>
            <person name="Paumier D."/>
            <person name="Guillot M.-P."/>
            <person name="Gout L."/>
            <person name="Valade R."/>
        </authorList>
    </citation>
    <scope>NUCLEOTIDE SEQUENCE</scope>
    <source>
        <strain evidence="2">SE15195</strain>
    </source>
</reference>
<proteinExistence type="predicted"/>
<protein>
    <submittedName>
        <fullName evidence="2">Dienelactone hydrolase, alpha/Beta hydrolase</fullName>
    </submittedName>
</protein>
<evidence type="ECO:0000313" key="3">
    <source>
        <dbReference type="Proteomes" id="UP001056384"/>
    </source>
</evidence>
<keyword evidence="2" id="KW-0378">Hydrolase</keyword>
<feature type="domain" description="Dienelactone hydrolase" evidence="1">
    <location>
        <begin position="35"/>
        <end position="253"/>
    </location>
</feature>
<evidence type="ECO:0000313" key="2">
    <source>
        <dbReference type="EMBL" id="USW57878.1"/>
    </source>
</evidence>
<name>A0A9Q9B2S2_9PEZI</name>
<dbReference type="SUPFAM" id="SSF53474">
    <property type="entry name" value="alpha/beta-Hydrolases"/>
    <property type="match status" value="1"/>
</dbReference>
<evidence type="ECO:0000259" key="1">
    <source>
        <dbReference type="Pfam" id="PF01738"/>
    </source>
</evidence>
<sequence>MSDKTIAHPTAACCLTGQIHEGEPKGHIETMLDVEVYVAEPTADKANGNVLLYFPDAFGHYTNSKLLMDGFAEAGYLVLGPDYFRGDPVQKHRKDPSNPNENPDFDLQGWVVEHRAFADPWVPRWIEAVKSRYGKTDTKFVCTGYCFGAPYILDQLSDKGICCAGAFAHPASLKESHFENAARPIFLSCSEIDHTFPKDLRRRAIDILEERQTRYQVQLFQGVSHGFAVKGDMSDRWQRYAKDASFEGILGWFDLWSDSKR</sequence>
<dbReference type="Proteomes" id="UP001056384">
    <property type="component" value="Chromosome 10"/>
</dbReference>
<dbReference type="Gene3D" id="3.40.50.1820">
    <property type="entry name" value="alpha/beta hydrolase"/>
    <property type="match status" value="1"/>
</dbReference>
<dbReference type="Pfam" id="PF01738">
    <property type="entry name" value="DLH"/>
    <property type="match status" value="1"/>
</dbReference>
<dbReference type="EMBL" id="CP099427">
    <property type="protein sequence ID" value="USW57878.1"/>
    <property type="molecule type" value="Genomic_DNA"/>
</dbReference>